<protein>
    <submittedName>
        <fullName evidence="1">Hemolytic lectin LSLc</fullName>
    </submittedName>
</protein>
<dbReference type="GO" id="GO:0030246">
    <property type="term" value="F:carbohydrate binding"/>
    <property type="evidence" value="ECO:0007669"/>
    <property type="project" value="UniProtKB-KW"/>
</dbReference>
<dbReference type="EMBL" id="AB112942">
    <property type="protein sequence ID" value="BAC78490.1"/>
    <property type="molecule type" value="mRNA"/>
</dbReference>
<evidence type="ECO:0000313" key="1">
    <source>
        <dbReference type="EMBL" id="BAC78490.1"/>
    </source>
</evidence>
<reference evidence="1" key="1">
    <citation type="journal article" date="2003" name="J. Biol. Chem.">
        <title>Molecular cloning, expression, and characterization of novel hemolytic lectins from the mushroom Laetiporus sulphureus, which show homology to bacterial toxins.</title>
        <authorList>
            <person name="Tateno H."/>
            <person name="Goldstein I.J."/>
        </authorList>
    </citation>
    <scope>NUCLEOTIDE SEQUENCE</scope>
</reference>
<dbReference type="Pfam" id="PF03318">
    <property type="entry name" value="ETX_MTX2"/>
    <property type="match status" value="1"/>
</dbReference>
<accession>Q7Z8U9</accession>
<dbReference type="AlphaFoldDB" id="Q7Z8U9"/>
<sequence length="315" mass="35233">MIDIYIPPNDLYFRLLGFVSQKVIYAYPFPRPDVGLSEVNDESTQQYFSLIHGTGERAGLYAIKSKATGNVLFSRTHRDPYVGQDPENARYNDNWFKIEPGKDDLSKYFRLVVPSTGTALVSRTNLEPYFWNSAQTPIRSDQYFIFLFKDMRIDKIEYDLKDGRILSSTPNVLATQTLANTSSQTQEMSFNLSQTLTQTSTFAYTAGFTIAVGTAFKAGVPIFAETEFKVDISVDNQWNWGEENTFSKTCTATFSVRAGPGETVKAVSTVDSGIINVPFTAYLSSKSTGFEVTTEGIWRGVSSWDLRHTLTSVTA</sequence>
<dbReference type="PANTHER" id="PTHR39244">
    <property type="entry name" value="NATTERIN-4"/>
    <property type="match status" value="1"/>
</dbReference>
<dbReference type="CDD" id="cd23424">
    <property type="entry name" value="beta-trefoil_Ricin_BEL-like"/>
    <property type="match status" value="1"/>
</dbReference>
<dbReference type="PANTHER" id="PTHR39244:SF5">
    <property type="entry name" value="NATTERIN-3-LIKE"/>
    <property type="match status" value="1"/>
</dbReference>
<dbReference type="SUPFAM" id="SSF56973">
    <property type="entry name" value="Aerolisin/ETX pore-forming domain"/>
    <property type="match status" value="1"/>
</dbReference>
<dbReference type="InterPro" id="IPR053237">
    <property type="entry name" value="Natterin_C"/>
</dbReference>
<keyword evidence="1" id="KW-0430">Lectin</keyword>
<dbReference type="Gene3D" id="2.170.15.10">
    <property type="entry name" value="Proaerolysin, chain A, domain 3"/>
    <property type="match status" value="1"/>
</dbReference>
<dbReference type="TCDB" id="1.C.4.4.3">
    <property type="family name" value="the aerolysin channel-forming toxin (aerolysin) family"/>
</dbReference>
<dbReference type="Gene3D" id="2.80.10.50">
    <property type="match status" value="1"/>
</dbReference>
<dbReference type="CDD" id="cd20215">
    <property type="entry name" value="PFM_LSL-like"/>
    <property type="match status" value="1"/>
</dbReference>
<name>Q7Z8U9_9APHY</name>
<gene>
    <name evidence="1" type="primary">lslc</name>
</gene>
<organism evidence="1">
    <name type="scientific">Laetiporus sulphureus</name>
    <dbReference type="NCBI Taxonomy" id="5630"/>
    <lineage>
        <taxon>Eukaryota</taxon>
        <taxon>Fungi</taxon>
        <taxon>Dikarya</taxon>
        <taxon>Basidiomycota</taxon>
        <taxon>Agaricomycotina</taxon>
        <taxon>Agaricomycetes</taxon>
        <taxon>Polyporales</taxon>
        <taxon>Laetiporus</taxon>
    </lineage>
</organism>
<proteinExistence type="evidence at transcript level"/>
<dbReference type="InterPro" id="IPR004991">
    <property type="entry name" value="Aerolysin-like"/>
</dbReference>